<dbReference type="SUPFAM" id="SSF54160">
    <property type="entry name" value="Chromo domain-like"/>
    <property type="match status" value="1"/>
</dbReference>
<proteinExistence type="predicted"/>
<dbReference type="Gramene" id="AUR62038028-RA">
    <property type="protein sequence ID" value="AUR62038028-RA:cds"/>
    <property type="gene ID" value="AUR62038028"/>
</dbReference>
<reference evidence="5" key="2">
    <citation type="submission" date="2021-03" db="UniProtKB">
        <authorList>
            <consortium name="EnsemblPlants"/>
        </authorList>
    </citation>
    <scope>IDENTIFICATION</scope>
</reference>
<protein>
    <recommendedName>
        <fullName evidence="4">Chromo shadow domain-containing protein</fullName>
    </recommendedName>
</protein>
<sequence>MFRLTGKRVQKGRSLLKGFMRLNLFVGRGFVRRGWPESANTWEPVDHLQTCPDVVEAYEESLRSGSKKSSRKRRRKFTQPKKKMQYTYGVSKSKLTPVRISLSNEHQRSAALDNSVQAHSQPGMVDVVVEHDEAMRRPTAAKSVDYKGSETVSPHAASKEKQNNDQLYGQSSSGKNMDVHFPQPMTLEGDGLTNSQSNANSVEVGESNLRRGAKRRKSGSVRRFPQDTSSLNIDYFANAAIGNISSCDRAEELMLANSDAYRKKKLDSSRSSSIITRLIKPISYTALVTNNIQDVSVTFVAMRSDGKEVMVDNKFLKANNPLLLINFYEQHLRYSPN</sequence>
<dbReference type="SMART" id="SM00300">
    <property type="entry name" value="ChSh"/>
    <property type="match status" value="1"/>
</dbReference>
<feature type="domain" description="Chromo shadow" evidence="4">
    <location>
        <begin position="264"/>
        <end position="337"/>
    </location>
</feature>
<dbReference type="EnsemblPlants" id="AUR62038028-RA">
    <property type="protein sequence ID" value="AUR62038028-RA:cds"/>
    <property type="gene ID" value="AUR62038028"/>
</dbReference>
<organism evidence="5 6">
    <name type="scientific">Chenopodium quinoa</name>
    <name type="common">Quinoa</name>
    <dbReference type="NCBI Taxonomy" id="63459"/>
    <lineage>
        <taxon>Eukaryota</taxon>
        <taxon>Viridiplantae</taxon>
        <taxon>Streptophyta</taxon>
        <taxon>Embryophyta</taxon>
        <taxon>Tracheophyta</taxon>
        <taxon>Spermatophyta</taxon>
        <taxon>Magnoliopsida</taxon>
        <taxon>eudicotyledons</taxon>
        <taxon>Gunneridae</taxon>
        <taxon>Pentapetalae</taxon>
        <taxon>Caryophyllales</taxon>
        <taxon>Chenopodiaceae</taxon>
        <taxon>Chenopodioideae</taxon>
        <taxon>Atripliceae</taxon>
        <taxon>Chenopodium</taxon>
    </lineage>
</organism>
<dbReference type="InterPro" id="IPR008251">
    <property type="entry name" value="Chromo_shadow_dom"/>
</dbReference>
<dbReference type="AlphaFoldDB" id="A0A803MZX5"/>
<dbReference type="Gene3D" id="2.40.50.40">
    <property type="match status" value="1"/>
</dbReference>
<feature type="compositionally biased region" description="Polar residues" evidence="3">
    <location>
        <begin position="192"/>
        <end position="201"/>
    </location>
</feature>
<evidence type="ECO:0000256" key="1">
    <source>
        <dbReference type="ARBA" id="ARBA00004123"/>
    </source>
</evidence>
<comment type="subcellular location">
    <subcellularLocation>
        <location evidence="1">Nucleus</location>
    </subcellularLocation>
</comment>
<dbReference type="PANTHER" id="PTHR47240:SF2">
    <property type="entry name" value="CHROMO DOMAIN-CONTAINING PROTEIN LHP1"/>
    <property type="match status" value="1"/>
</dbReference>
<dbReference type="GO" id="GO:0005634">
    <property type="term" value="C:nucleus"/>
    <property type="evidence" value="ECO:0007669"/>
    <property type="project" value="UniProtKB-SubCell"/>
</dbReference>
<dbReference type="Proteomes" id="UP000596660">
    <property type="component" value="Unplaced"/>
</dbReference>
<dbReference type="OMA" id="FYEQHIQ"/>
<feature type="compositionally biased region" description="Basic residues" evidence="3">
    <location>
        <begin position="211"/>
        <end position="220"/>
    </location>
</feature>
<evidence type="ECO:0000256" key="2">
    <source>
        <dbReference type="ARBA" id="ARBA00023242"/>
    </source>
</evidence>
<evidence type="ECO:0000313" key="5">
    <source>
        <dbReference type="EnsemblPlants" id="AUR62038028-RA:cds"/>
    </source>
</evidence>
<dbReference type="CDD" id="cd00024">
    <property type="entry name" value="CD_CSD"/>
    <property type="match status" value="1"/>
</dbReference>
<feature type="region of interest" description="Disordered" evidence="3">
    <location>
        <begin position="61"/>
        <end position="86"/>
    </location>
</feature>
<dbReference type="InterPro" id="IPR016197">
    <property type="entry name" value="Chromo-like_dom_sf"/>
</dbReference>
<dbReference type="GO" id="GO:0031507">
    <property type="term" value="P:heterochromatin formation"/>
    <property type="evidence" value="ECO:0007669"/>
    <property type="project" value="InterPro"/>
</dbReference>
<feature type="region of interest" description="Disordered" evidence="3">
    <location>
        <begin position="138"/>
        <end position="224"/>
    </location>
</feature>
<evidence type="ECO:0000259" key="4">
    <source>
        <dbReference type="SMART" id="SM00300"/>
    </source>
</evidence>
<evidence type="ECO:0000256" key="3">
    <source>
        <dbReference type="SAM" id="MobiDB-lite"/>
    </source>
</evidence>
<feature type="compositionally biased region" description="Basic residues" evidence="3">
    <location>
        <begin position="65"/>
        <end position="84"/>
    </location>
</feature>
<reference evidence="5" key="1">
    <citation type="journal article" date="2017" name="Nature">
        <title>The genome of Chenopodium quinoa.</title>
        <authorList>
            <person name="Jarvis D.E."/>
            <person name="Ho Y.S."/>
            <person name="Lightfoot D.J."/>
            <person name="Schmoeckel S.M."/>
            <person name="Li B."/>
            <person name="Borm T.J.A."/>
            <person name="Ohyanagi H."/>
            <person name="Mineta K."/>
            <person name="Michell C.T."/>
            <person name="Saber N."/>
            <person name="Kharbatia N.M."/>
            <person name="Rupper R.R."/>
            <person name="Sharp A.R."/>
            <person name="Dally N."/>
            <person name="Boughton B.A."/>
            <person name="Woo Y.H."/>
            <person name="Gao G."/>
            <person name="Schijlen E.G.W.M."/>
            <person name="Guo X."/>
            <person name="Momin A.A."/>
            <person name="Negrao S."/>
            <person name="Al-Babili S."/>
            <person name="Gehring C."/>
            <person name="Roessner U."/>
            <person name="Jung C."/>
            <person name="Murphy K."/>
            <person name="Arold S.T."/>
            <person name="Gojobori T."/>
            <person name="van der Linden C.G."/>
            <person name="van Loo E.N."/>
            <person name="Jellen E.N."/>
            <person name="Maughan P.J."/>
            <person name="Tester M."/>
        </authorList>
    </citation>
    <scope>NUCLEOTIDE SEQUENCE [LARGE SCALE GENOMIC DNA]</scope>
    <source>
        <strain evidence="5">cv. PI 614886</strain>
    </source>
</reference>
<name>A0A803MZX5_CHEQI</name>
<keyword evidence="6" id="KW-1185">Reference proteome</keyword>
<dbReference type="PANTHER" id="PTHR47240">
    <property type="entry name" value="CHROMO DOMAIN-CONTAINING PROTEIN LHP1"/>
    <property type="match status" value="1"/>
</dbReference>
<evidence type="ECO:0000313" key="6">
    <source>
        <dbReference type="Proteomes" id="UP000596660"/>
    </source>
</evidence>
<feature type="compositionally biased region" description="Polar residues" evidence="3">
    <location>
        <begin position="164"/>
        <end position="175"/>
    </location>
</feature>
<accession>A0A803MZX5</accession>
<keyword evidence="2" id="KW-0539">Nucleus</keyword>
<dbReference type="InterPro" id="IPR044251">
    <property type="entry name" value="LHP1-like"/>
</dbReference>